<evidence type="ECO:0000313" key="4">
    <source>
        <dbReference type="Proteomes" id="UP000198393"/>
    </source>
</evidence>
<dbReference type="RefSeq" id="WP_089355278.1">
    <property type="nucleotide sequence ID" value="NZ_FZPD01000001.1"/>
</dbReference>
<organism evidence="3 4">
    <name type="scientific">Ekhidna lutea</name>
    <dbReference type="NCBI Taxonomy" id="447679"/>
    <lineage>
        <taxon>Bacteria</taxon>
        <taxon>Pseudomonadati</taxon>
        <taxon>Bacteroidota</taxon>
        <taxon>Cytophagia</taxon>
        <taxon>Cytophagales</taxon>
        <taxon>Reichenbachiellaceae</taxon>
        <taxon>Ekhidna</taxon>
    </lineage>
</organism>
<keyword evidence="4" id="KW-1185">Reference proteome</keyword>
<accession>A0A239F601</accession>
<protein>
    <submittedName>
        <fullName evidence="3">AhpC/TSA family protein</fullName>
    </submittedName>
</protein>
<dbReference type="PANTHER" id="PTHR42852">
    <property type="entry name" value="THIOL:DISULFIDE INTERCHANGE PROTEIN DSBE"/>
    <property type="match status" value="1"/>
</dbReference>
<feature type="chain" id="PRO_5013145048" evidence="1">
    <location>
        <begin position="20"/>
        <end position="156"/>
    </location>
</feature>
<name>A0A239F601_EKHLU</name>
<feature type="domain" description="Thioredoxin" evidence="2">
    <location>
        <begin position="6"/>
        <end position="156"/>
    </location>
</feature>
<feature type="signal peptide" evidence="1">
    <location>
        <begin position="1"/>
        <end position="19"/>
    </location>
</feature>
<evidence type="ECO:0000256" key="1">
    <source>
        <dbReference type="SAM" id="SignalP"/>
    </source>
</evidence>
<dbReference type="InterPro" id="IPR000866">
    <property type="entry name" value="AhpC/TSA"/>
</dbReference>
<keyword evidence="1" id="KW-0732">Signal</keyword>
<evidence type="ECO:0000313" key="3">
    <source>
        <dbReference type="EMBL" id="SNS52470.1"/>
    </source>
</evidence>
<sequence>MMKKAIFTIFVLISLQLSAQNVEVVKFSDLQKKMLYTEAPLTVFNFWATWCGPCIKELPHFDNLESNNNNVKVYLVSIDFQNELERVQKFVSKKSLQSDVLFLDEKDPDDYMGKVSQEWSGAIPATLFVTDLGKTYFHEKAFTKEELEKTVKKYLN</sequence>
<dbReference type="OrthoDB" id="6399635at2"/>
<dbReference type="Pfam" id="PF00578">
    <property type="entry name" value="AhpC-TSA"/>
    <property type="match status" value="1"/>
</dbReference>
<evidence type="ECO:0000259" key="2">
    <source>
        <dbReference type="PROSITE" id="PS51352"/>
    </source>
</evidence>
<dbReference type="SUPFAM" id="SSF52833">
    <property type="entry name" value="Thioredoxin-like"/>
    <property type="match status" value="1"/>
</dbReference>
<dbReference type="AlphaFoldDB" id="A0A239F601"/>
<dbReference type="Gene3D" id="3.40.30.10">
    <property type="entry name" value="Glutaredoxin"/>
    <property type="match status" value="1"/>
</dbReference>
<dbReference type="GO" id="GO:0016209">
    <property type="term" value="F:antioxidant activity"/>
    <property type="evidence" value="ECO:0007669"/>
    <property type="project" value="InterPro"/>
</dbReference>
<dbReference type="PANTHER" id="PTHR42852:SF13">
    <property type="entry name" value="PROTEIN DIPZ"/>
    <property type="match status" value="1"/>
</dbReference>
<reference evidence="3 4" key="1">
    <citation type="submission" date="2017-06" db="EMBL/GenBank/DDBJ databases">
        <authorList>
            <person name="Kim H.J."/>
            <person name="Triplett B.A."/>
        </authorList>
    </citation>
    <scope>NUCLEOTIDE SEQUENCE [LARGE SCALE GENOMIC DNA]</scope>
    <source>
        <strain evidence="3 4">DSM 19307</strain>
    </source>
</reference>
<dbReference type="GO" id="GO:0016491">
    <property type="term" value="F:oxidoreductase activity"/>
    <property type="evidence" value="ECO:0007669"/>
    <property type="project" value="InterPro"/>
</dbReference>
<proteinExistence type="predicted"/>
<dbReference type="Proteomes" id="UP000198393">
    <property type="component" value="Unassembled WGS sequence"/>
</dbReference>
<dbReference type="PROSITE" id="PS51352">
    <property type="entry name" value="THIOREDOXIN_2"/>
    <property type="match status" value="1"/>
</dbReference>
<dbReference type="InterPro" id="IPR013766">
    <property type="entry name" value="Thioredoxin_domain"/>
</dbReference>
<gene>
    <name evidence="3" type="ORF">SAMN05421640_0517</name>
</gene>
<dbReference type="CDD" id="cd02966">
    <property type="entry name" value="TlpA_like_family"/>
    <property type="match status" value="1"/>
</dbReference>
<dbReference type="EMBL" id="FZPD01000001">
    <property type="protein sequence ID" value="SNS52470.1"/>
    <property type="molecule type" value="Genomic_DNA"/>
</dbReference>
<dbReference type="InterPro" id="IPR050553">
    <property type="entry name" value="Thioredoxin_ResA/DsbE_sf"/>
</dbReference>
<dbReference type="InterPro" id="IPR036249">
    <property type="entry name" value="Thioredoxin-like_sf"/>
</dbReference>